<evidence type="ECO:0000313" key="2">
    <source>
        <dbReference type="EMBL" id="SHF62659.1"/>
    </source>
</evidence>
<dbReference type="Proteomes" id="UP000184088">
    <property type="component" value="Unassembled WGS sequence"/>
</dbReference>
<sequence>MKIEKISDNKLRILITASDLRERDLEVEDLYRDDSKAHSLFWDIIYQAYLEESFDVDDSRLIIEVAPISSDSFVIIVTRIPNNIISKKIVGESATLKNVYSFDTLEDLVFLSHRILGLFRGNSTLYKYKEKYVLVMFGYVTKRVQAIISEYGHKENTSEALLCEHGNKIIDKKAIETLCQYF</sequence>
<comment type="similarity">
    <text evidence="1">Belongs to the MecA family.</text>
</comment>
<reference evidence="2 3" key="1">
    <citation type="submission" date="2016-11" db="EMBL/GenBank/DDBJ databases">
        <authorList>
            <person name="Jaros S."/>
            <person name="Januszkiewicz K."/>
            <person name="Wedrychowicz H."/>
        </authorList>
    </citation>
    <scope>NUCLEOTIDE SEQUENCE [LARGE SCALE GENOMIC DNA]</scope>
    <source>
        <strain evidence="2 3">DSM 17918</strain>
    </source>
</reference>
<dbReference type="InterPro" id="IPR038471">
    <property type="entry name" value="MecA_C_sf"/>
</dbReference>
<keyword evidence="3" id="KW-1185">Reference proteome</keyword>
<evidence type="ECO:0000256" key="1">
    <source>
        <dbReference type="ARBA" id="ARBA00005397"/>
    </source>
</evidence>
<dbReference type="EMBL" id="FQVH01000033">
    <property type="protein sequence ID" value="SHF62659.1"/>
    <property type="molecule type" value="Genomic_DNA"/>
</dbReference>
<dbReference type="STRING" id="1121256.SAMN02746089_02272"/>
<dbReference type="AlphaFoldDB" id="A0A1M5D6K0"/>
<dbReference type="OrthoDB" id="2085234at2"/>
<protein>
    <submittedName>
        <fullName evidence="2">Adapter protein MecA 1/2</fullName>
    </submittedName>
</protein>
<accession>A0A1M5D6K0</accession>
<dbReference type="RefSeq" id="WP_073345445.1">
    <property type="nucleotide sequence ID" value="NZ_FQVH01000033.1"/>
</dbReference>
<dbReference type="Gene3D" id="3.30.70.1950">
    <property type="match status" value="1"/>
</dbReference>
<dbReference type="PANTHER" id="PTHR39161">
    <property type="entry name" value="ADAPTER PROTEIN MECA"/>
    <property type="match status" value="1"/>
</dbReference>
<dbReference type="Pfam" id="PF05389">
    <property type="entry name" value="MecA"/>
    <property type="match status" value="2"/>
</dbReference>
<dbReference type="InterPro" id="IPR008681">
    <property type="entry name" value="Neg-reg_MecA"/>
</dbReference>
<gene>
    <name evidence="2" type="ORF">SAMN02746089_02272</name>
</gene>
<evidence type="ECO:0000313" key="3">
    <source>
        <dbReference type="Proteomes" id="UP000184088"/>
    </source>
</evidence>
<name>A0A1M5D6K0_9THEO</name>
<dbReference type="PANTHER" id="PTHR39161:SF1">
    <property type="entry name" value="ADAPTER PROTEIN MECA 1"/>
    <property type="match status" value="1"/>
</dbReference>
<organism evidence="2 3">
    <name type="scientific">Caldanaerobius fijiensis DSM 17918</name>
    <dbReference type="NCBI Taxonomy" id="1121256"/>
    <lineage>
        <taxon>Bacteria</taxon>
        <taxon>Bacillati</taxon>
        <taxon>Bacillota</taxon>
        <taxon>Clostridia</taxon>
        <taxon>Thermoanaerobacterales</taxon>
        <taxon>Thermoanaerobacteraceae</taxon>
        <taxon>Caldanaerobius</taxon>
    </lineage>
</organism>
<proteinExistence type="inferred from homology"/>